<feature type="region of interest" description="Disordered" evidence="2">
    <location>
        <begin position="84"/>
        <end position="109"/>
    </location>
</feature>
<keyword evidence="1" id="KW-0863">Zinc-finger</keyword>
<evidence type="ECO:0000313" key="4">
    <source>
        <dbReference type="EMBL" id="KAF6751768.1"/>
    </source>
</evidence>
<sequence length="309" mass="33427">MEDEFTNQLLLAMEADFAMGEPHQHHPSSNTLYSCSTCGKEYTVARYLDAHERTCVSSKRNLSDLLEEANRLWEARKRRKLNNIDASQESTFPSTSGPYHQNPEAPEDDITPLPVSDENDSALILSQNSFAEPVASGSRLPNESIAPNIMENAASPVASGSRLPNESLAAHIAEDATAFRLSVRKGKRPQIASRRRKQDEQHVSGFPSALASATTAAAQHSTEPFFLSSAQLEALGLPGANLMDLFAPQHGNQVAEGPTHGLSAELELNGTVRLAFLPMLVGIASTTRNGGIWTIWSTPCGWCIDGSFG</sequence>
<keyword evidence="5" id="KW-1185">Reference proteome</keyword>
<name>A0A8H6HRC3_9AGAR</name>
<accession>A0A8H6HRC3</accession>
<evidence type="ECO:0000259" key="3">
    <source>
        <dbReference type="PROSITE" id="PS50157"/>
    </source>
</evidence>
<gene>
    <name evidence="4" type="ORF">DFP72DRAFT_850585</name>
</gene>
<feature type="compositionally biased region" description="Basic residues" evidence="2">
    <location>
        <begin position="185"/>
        <end position="196"/>
    </location>
</feature>
<comment type="caution">
    <text evidence="4">The sequence shown here is derived from an EMBL/GenBank/DDBJ whole genome shotgun (WGS) entry which is preliminary data.</text>
</comment>
<evidence type="ECO:0000256" key="2">
    <source>
        <dbReference type="SAM" id="MobiDB-lite"/>
    </source>
</evidence>
<proteinExistence type="predicted"/>
<dbReference type="InterPro" id="IPR013087">
    <property type="entry name" value="Znf_C2H2_type"/>
</dbReference>
<feature type="compositionally biased region" description="Polar residues" evidence="2">
    <location>
        <begin position="84"/>
        <end position="99"/>
    </location>
</feature>
<dbReference type="EMBL" id="JACGCI010000048">
    <property type="protein sequence ID" value="KAF6751768.1"/>
    <property type="molecule type" value="Genomic_DNA"/>
</dbReference>
<protein>
    <recommendedName>
        <fullName evidence="3">C2H2-type domain-containing protein</fullName>
    </recommendedName>
</protein>
<reference evidence="4 5" key="1">
    <citation type="submission" date="2020-07" db="EMBL/GenBank/DDBJ databases">
        <title>Comparative genomics of pyrophilous fungi reveals a link between fire events and developmental genes.</title>
        <authorList>
            <consortium name="DOE Joint Genome Institute"/>
            <person name="Steindorff A.S."/>
            <person name="Carver A."/>
            <person name="Calhoun S."/>
            <person name="Stillman K."/>
            <person name="Liu H."/>
            <person name="Lipzen A."/>
            <person name="Pangilinan J."/>
            <person name="Labutti K."/>
            <person name="Bruns T.D."/>
            <person name="Grigoriev I.V."/>
        </authorList>
    </citation>
    <scope>NUCLEOTIDE SEQUENCE [LARGE SCALE GENOMIC DNA]</scope>
    <source>
        <strain evidence="4 5">CBS 144469</strain>
    </source>
</reference>
<dbReference type="GO" id="GO:0008270">
    <property type="term" value="F:zinc ion binding"/>
    <property type="evidence" value="ECO:0007669"/>
    <property type="project" value="UniProtKB-KW"/>
</dbReference>
<evidence type="ECO:0000256" key="1">
    <source>
        <dbReference type="PROSITE-ProRule" id="PRU00042"/>
    </source>
</evidence>
<feature type="domain" description="C2H2-type" evidence="3">
    <location>
        <begin position="33"/>
        <end position="60"/>
    </location>
</feature>
<dbReference type="AlphaFoldDB" id="A0A8H6HRC3"/>
<keyword evidence="1" id="KW-0479">Metal-binding</keyword>
<keyword evidence="1" id="KW-0862">Zinc</keyword>
<organism evidence="4 5">
    <name type="scientific">Ephemerocybe angulata</name>
    <dbReference type="NCBI Taxonomy" id="980116"/>
    <lineage>
        <taxon>Eukaryota</taxon>
        <taxon>Fungi</taxon>
        <taxon>Dikarya</taxon>
        <taxon>Basidiomycota</taxon>
        <taxon>Agaricomycotina</taxon>
        <taxon>Agaricomycetes</taxon>
        <taxon>Agaricomycetidae</taxon>
        <taxon>Agaricales</taxon>
        <taxon>Agaricineae</taxon>
        <taxon>Psathyrellaceae</taxon>
        <taxon>Ephemerocybe</taxon>
    </lineage>
</organism>
<evidence type="ECO:0000313" key="5">
    <source>
        <dbReference type="Proteomes" id="UP000521943"/>
    </source>
</evidence>
<feature type="region of interest" description="Disordered" evidence="2">
    <location>
        <begin position="185"/>
        <end position="204"/>
    </location>
</feature>
<dbReference type="PROSITE" id="PS50157">
    <property type="entry name" value="ZINC_FINGER_C2H2_2"/>
    <property type="match status" value="1"/>
</dbReference>
<dbReference type="Proteomes" id="UP000521943">
    <property type="component" value="Unassembled WGS sequence"/>
</dbReference>